<evidence type="ECO:0000313" key="3">
    <source>
        <dbReference type="Proteomes" id="UP000214646"/>
    </source>
</evidence>
<dbReference type="EMBL" id="NIDE01000002">
    <property type="protein sequence ID" value="OWK45334.1"/>
    <property type="molecule type" value="Genomic_DNA"/>
</dbReference>
<proteinExistence type="predicted"/>
<protein>
    <submittedName>
        <fullName evidence="2">Uncharacterized protein</fullName>
    </submittedName>
</protein>
<reference evidence="3" key="1">
    <citation type="submission" date="2017-06" db="EMBL/GenBank/DDBJ databases">
        <title>Genome analysis of Fimbriiglobus ruber SP5, the first member of the order Planctomycetales with confirmed chitinolytic capability.</title>
        <authorList>
            <person name="Ravin N.V."/>
            <person name="Rakitin A.L."/>
            <person name="Ivanova A.A."/>
            <person name="Beletsky A.V."/>
            <person name="Kulichevskaya I.S."/>
            <person name="Mardanov A.V."/>
            <person name="Dedysh S.N."/>
        </authorList>
    </citation>
    <scope>NUCLEOTIDE SEQUENCE [LARGE SCALE GENOMIC DNA]</scope>
    <source>
        <strain evidence="3">SP5</strain>
    </source>
</reference>
<accession>A0A225E0K7</accession>
<dbReference type="Proteomes" id="UP000214646">
    <property type="component" value="Unassembled WGS sequence"/>
</dbReference>
<keyword evidence="3" id="KW-1185">Reference proteome</keyword>
<feature type="region of interest" description="Disordered" evidence="1">
    <location>
        <begin position="31"/>
        <end position="50"/>
    </location>
</feature>
<dbReference type="AlphaFoldDB" id="A0A225E0K7"/>
<organism evidence="2 3">
    <name type="scientific">Fimbriiglobus ruber</name>
    <dbReference type="NCBI Taxonomy" id="1908690"/>
    <lineage>
        <taxon>Bacteria</taxon>
        <taxon>Pseudomonadati</taxon>
        <taxon>Planctomycetota</taxon>
        <taxon>Planctomycetia</taxon>
        <taxon>Gemmatales</taxon>
        <taxon>Gemmataceae</taxon>
        <taxon>Fimbriiglobus</taxon>
    </lineage>
</organism>
<sequence length="50" mass="5207">MAADGLFPVAIDVTVAAPGVGVKLGSFGKNGWPPTGPRPRSAERRIGFVW</sequence>
<feature type="compositionally biased region" description="Basic and acidic residues" evidence="1">
    <location>
        <begin position="40"/>
        <end position="50"/>
    </location>
</feature>
<evidence type="ECO:0000313" key="2">
    <source>
        <dbReference type="EMBL" id="OWK45334.1"/>
    </source>
</evidence>
<evidence type="ECO:0000256" key="1">
    <source>
        <dbReference type="SAM" id="MobiDB-lite"/>
    </source>
</evidence>
<name>A0A225E0K7_9BACT</name>
<comment type="caution">
    <text evidence="2">The sequence shown here is derived from an EMBL/GenBank/DDBJ whole genome shotgun (WGS) entry which is preliminary data.</text>
</comment>
<gene>
    <name evidence="2" type="ORF">FRUB_01665</name>
</gene>